<dbReference type="STRING" id="269796.Rru_A0604"/>
<evidence type="ECO:0000313" key="1">
    <source>
        <dbReference type="EMBL" id="ABC21408.1"/>
    </source>
</evidence>
<dbReference type="Proteomes" id="UP000001929">
    <property type="component" value="Chromosome"/>
</dbReference>
<dbReference type="HOGENOM" id="CLU_2957701_0_0_5"/>
<proteinExistence type="predicted"/>
<keyword evidence="2" id="KW-1185">Reference proteome</keyword>
<dbReference type="RefSeq" id="WP_011388362.1">
    <property type="nucleotide sequence ID" value="NC_007643.1"/>
</dbReference>
<accession>Q2RWT7</accession>
<organism evidence="1 2">
    <name type="scientific">Rhodospirillum rubrum (strain ATCC 11170 / ATH 1.1.1 / DSM 467 / LMG 4362 / NCIMB 8255 / S1)</name>
    <dbReference type="NCBI Taxonomy" id="269796"/>
    <lineage>
        <taxon>Bacteria</taxon>
        <taxon>Pseudomonadati</taxon>
        <taxon>Pseudomonadota</taxon>
        <taxon>Alphaproteobacteria</taxon>
        <taxon>Rhodospirillales</taxon>
        <taxon>Rhodospirillaceae</taxon>
        <taxon>Rhodospirillum</taxon>
    </lineage>
</organism>
<reference evidence="1 2" key="1">
    <citation type="journal article" date="2011" name="Stand. Genomic Sci.">
        <title>Complete genome sequence of Rhodospirillum rubrum type strain (S1).</title>
        <authorList>
            <person name="Munk A.C."/>
            <person name="Copeland A."/>
            <person name="Lucas S."/>
            <person name="Lapidus A."/>
            <person name="Del Rio T.G."/>
            <person name="Barry K."/>
            <person name="Detter J.C."/>
            <person name="Hammon N."/>
            <person name="Israni S."/>
            <person name="Pitluck S."/>
            <person name="Brettin T."/>
            <person name="Bruce D."/>
            <person name="Han C."/>
            <person name="Tapia R."/>
            <person name="Gilna P."/>
            <person name="Schmutz J."/>
            <person name="Larimer F."/>
            <person name="Land M."/>
            <person name="Kyrpides N.C."/>
            <person name="Mavromatis K."/>
            <person name="Richardson P."/>
            <person name="Rohde M."/>
            <person name="Goker M."/>
            <person name="Klenk H.P."/>
            <person name="Zhang Y."/>
            <person name="Roberts G.P."/>
            <person name="Reslewic S."/>
            <person name="Schwartz D.C."/>
        </authorList>
    </citation>
    <scope>NUCLEOTIDE SEQUENCE [LARGE SCALE GENOMIC DNA]</scope>
    <source>
        <strain evidence="2">ATCC 11170 / ATH 1.1.1 / DSM 467 / LMG 4362 / NCIMB 8255 / S1</strain>
    </source>
</reference>
<dbReference type="EMBL" id="CP000230">
    <property type="protein sequence ID" value="ABC21408.1"/>
    <property type="molecule type" value="Genomic_DNA"/>
</dbReference>
<dbReference type="KEGG" id="rru:Rru_A0604"/>
<sequence>MSHVTVLWSSPDLATLEAVQAVAGPVKAPRVKRGTAHGPAVLAAETAAARPLAPRPDEA</sequence>
<dbReference type="PATRIC" id="fig|269796.9.peg.657"/>
<name>Q2RWT7_RHORT</name>
<dbReference type="EnsemblBacteria" id="ABC21408">
    <property type="protein sequence ID" value="ABC21408"/>
    <property type="gene ID" value="Rru_A0604"/>
</dbReference>
<evidence type="ECO:0000313" key="2">
    <source>
        <dbReference type="Proteomes" id="UP000001929"/>
    </source>
</evidence>
<gene>
    <name evidence="1" type="ordered locus">Rru_A0604</name>
</gene>
<protein>
    <submittedName>
        <fullName evidence="1">Uncharacterized protein</fullName>
    </submittedName>
</protein>
<dbReference type="AlphaFoldDB" id="Q2RWT7"/>